<accession>A0ABW0KN48</accession>
<evidence type="ECO:0000256" key="1">
    <source>
        <dbReference type="SAM" id="Phobius"/>
    </source>
</evidence>
<dbReference type="Proteomes" id="UP001596052">
    <property type="component" value="Unassembled WGS sequence"/>
</dbReference>
<dbReference type="InterPro" id="IPR013424">
    <property type="entry name" value="Ice-binding_C"/>
</dbReference>
<evidence type="ECO:0000313" key="2">
    <source>
        <dbReference type="EMBL" id="MFC5454759.1"/>
    </source>
</evidence>
<dbReference type="EMBL" id="JBHSMQ010000002">
    <property type="protein sequence ID" value="MFC5454759.1"/>
    <property type="molecule type" value="Genomic_DNA"/>
</dbReference>
<keyword evidence="1" id="KW-0472">Membrane</keyword>
<feature type="transmembrane region" description="Helical" evidence="1">
    <location>
        <begin position="146"/>
        <end position="164"/>
    </location>
</feature>
<dbReference type="RefSeq" id="WP_377165165.1">
    <property type="nucleotide sequence ID" value="NZ_JBHSMQ010000002.1"/>
</dbReference>
<proteinExistence type="predicted"/>
<sequence>MNTPAPTLPKPAKPMLMTRGELTLDMMNDLPELRGSSHGGDACRVQARRLALINPIKNLGETNQSAENENSGAMLAQEKPCSPKGDPGRVVIKYMTFRSFSYWLACSIAAAIAVGATEPERGSVLESSLAETTLSTVHTVPEPSRALLLFAGIMAMAFTYRHAWVSWKRSA</sequence>
<reference evidence="3" key="1">
    <citation type="journal article" date="2019" name="Int. J. Syst. Evol. Microbiol.">
        <title>The Global Catalogue of Microorganisms (GCM) 10K type strain sequencing project: providing services to taxonomists for standard genome sequencing and annotation.</title>
        <authorList>
            <consortium name="The Broad Institute Genomics Platform"/>
            <consortium name="The Broad Institute Genome Sequencing Center for Infectious Disease"/>
            <person name="Wu L."/>
            <person name="Ma J."/>
        </authorList>
    </citation>
    <scope>NUCLEOTIDE SEQUENCE [LARGE SCALE GENOMIC DNA]</scope>
    <source>
        <strain evidence="3">CGMCC 4.1469</strain>
    </source>
</reference>
<name>A0ABW0KN48_9BACT</name>
<feature type="transmembrane region" description="Helical" evidence="1">
    <location>
        <begin position="100"/>
        <end position="117"/>
    </location>
</feature>
<comment type="caution">
    <text evidence="2">The sequence shown here is derived from an EMBL/GenBank/DDBJ whole genome shotgun (WGS) entry which is preliminary data.</text>
</comment>
<keyword evidence="1" id="KW-1133">Transmembrane helix</keyword>
<keyword evidence="1" id="KW-0812">Transmembrane</keyword>
<protein>
    <submittedName>
        <fullName evidence="2">PEP-CTERM sorting domain-containing protein</fullName>
    </submittedName>
</protein>
<keyword evidence="3" id="KW-1185">Reference proteome</keyword>
<organism evidence="2 3">
    <name type="scientific">Prosthecobacter fluviatilis</name>
    <dbReference type="NCBI Taxonomy" id="445931"/>
    <lineage>
        <taxon>Bacteria</taxon>
        <taxon>Pseudomonadati</taxon>
        <taxon>Verrucomicrobiota</taxon>
        <taxon>Verrucomicrobiia</taxon>
        <taxon>Verrucomicrobiales</taxon>
        <taxon>Verrucomicrobiaceae</taxon>
        <taxon>Prosthecobacter</taxon>
    </lineage>
</organism>
<evidence type="ECO:0000313" key="3">
    <source>
        <dbReference type="Proteomes" id="UP001596052"/>
    </source>
</evidence>
<dbReference type="NCBIfam" id="TIGR02595">
    <property type="entry name" value="PEP_CTERM"/>
    <property type="match status" value="1"/>
</dbReference>
<gene>
    <name evidence="2" type="ORF">ACFQDI_07850</name>
</gene>